<reference evidence="1 2" key="1">
    <citation type="submission" date="2018-03" db="EMBL/GenBank/DDBJ databases">
        <title>Aeromonas veronii whole genome sequencing and analysis.</title>
        <authorList>
            <person name="Xie H."/>
            <person name="Liu T."/>
            <person name="Wang K."/>
        </authorList>
    </citation>
    <scope>NUCLEOTIDE SEQUENCE [LARGE SCALE GENOMIC DNA]</scope>
    <source>
        <strain evidence="1 2">XH.VA.1</strain>
    </source>
</reference>
<proteinExistence type="predicted"/>
<comment type="caution">
    <text evidence="1">The sequence shown here is derived from an EMBL/GenBank/DDBJ whole genome shotgun (WGS) entry which is preliminary data.</text>
</comment>
<gene>
    <name evidence="1" type="ORF">DAA48_25870</name>
</gene>
<accession>A0A2T4MUK1</accession>
<name>A0A2T4MUK1_AERVE</name>
<evidence type="ECO:0000313" key="2">
    <source>
        <dbReference type="Proteomes" id="UP000241986"/>
    </source>
</evidence>
<dbReference type="EMBL" id="PZKL01000060">
    <property type="protein sequence ID" value="PTH78233.1"/>
    <property type="molecule type" value="Genomic_DNA"/>
</dbReference>
<protein>
    <submittedName>
        <fullName evidence="1">Uncharacterized protein</fullName>
    </submittedName>
</protein>
<organism evidence="1 2">
    <name type="scientific">Aeromonas veronii</name>
    <dbReference type="NCBI Taxonomy" id="654"/>
    <lineage>
        <taxon>Bacteria</taxon>
        <taxon>Pseudomonadati</taxon>
        <taxon>Pseudomonadota</taxon>
        <taxon>Gammaproteobacteria</taxon>
        <taxon>Aeromonadales</taxon>
        <taxon>Aeromonadaceae</taxon>
        <taxon>Aeromonas</taxon>
    </lineage>
</organism>
<dbReference type="AlphaFoldDB" id="A0A2T4MUK1"/>
<sequence>MNSSKEGYISFCAESWIAHYQGIRISYSEKRYGDNAKELAQATLTKLKSGTFDPREDALLKHSWTNKDACVHLGITSGQLVSWQQTGVILGHEIRPPRKDPKGTDRIVGFELITAKERLDAHRNKEGA</sequence>
<dbReference type="RefSeq" id="WP_107685240.1">
    <property type="nucleotide sequence ID" value="NZ_PZKL01000060.1"/>
</dbReference>
<evidence type="ECO:0000313" key="1">
    <source>
        <dbReference type="EMBL" id="PTH78233.1"/>
    </source>
</evidence>
<dbReference type="Proteomes" id="UP000241986">
    <property type="component" value="Unassembled WGS sequence"/>
</dbReference>